<organism evidence="7 8">
    <name type="scientific">Paenisporosarcina antarctica</name>
    <dbReference type="NCBI Taxonomy" id="417367"/>
    <lineage>
        <taxon>Bacteria</taxon>
        <taxon>Bacillati</taxon>
        <taxon>Bacillota</taxon>
        <taxon>Bacilli</taxon>
        <taxon>Bacillales</taxon>
        <taxon>Caryophanaceae</taxon>
        <taxon>Paenisporosarcina</taxon>
    </lineage>
</organism>
<sequence length="304" mass="34365">MPLSIFGFQALWSPFFILSTIVLIAMYFFITIKKRHLFEGSQALSKKEASAFVIAIGLLYIVKGSPVDLIGHILFSVHMAQMALLLMLIPPLFITGIPIWIWRKVVDNRFIKPMFRFFTKPLLALIVFSGLFSFYHIPVIFDVVKQNEIYHSLFTLILFISSILLWWPIMNKLEGEHQVHGLSKIGYIIGSAILITPACALIIFADQPMYATYTSGEAWLKAMELCVPASVLSGLTLSGPELFTSMPAIEDQQLGGVIMKMIQEVIYGVILAMVFFQWYRSEQDNAEEITNKALLDRQAFAANK</sequence>
<evidence type="ECO:0000256" key="1">
    <source>
        <dbReference type="ARBA" id="ARBA00004651"/>
    </source>
</evidence>
<dbReference type="GO" id="GO:0005886">
    <property type="term" value="C:plasma membrane"/>
    <property type="evidence" value="ECO:0007669"/>
    <property type="project" value="UniProtKB-SubCell"/>
</dbReference>
<dbReference type="OrthoDB" id="128422at2"/>
<dbReference type="NCBIfam" id="TIGR02737">
    <property type="entry name" value="caa3_CtaG"/>
    <property type="match status" value="1"/>
</dbReference>
<keyword evidence="4 6" id="KW-1133">Transmembrane helix</keyword>
<evidence type="ECO:0000256" key="6">
    <source>
        <dbReference type="SAM" id="Phobius"/>
    </source>
</evidence>
<accession>A0A4P7A134</accession>
<dbReference type="InterPro" id="IPR014108">
    <property type="entry name" value="Caa3-assmbl_CtaG"/>
</dbReference>
<evidence type="ECO:0000313" key="8">
    <source>
        <dbReference type="Proteomes" id="UP000294292"/>
    </source>
</evidence>
<dbReference type="Proteomes" id="UP000294292">
    <property type="component" value="Chromosome"/>
</dbReference>
<feature type="transmembrane region" description="Helical" evidence="6">
    <location>
        <begin position="153"/>
        <end position="173"/>
    </location>
</feature>
<feature type="transmembrane region" description="Helical" evidence="6">
    <location>
        <begin position="51"/>
        <end position="75"/>
    </location>
</feature>
<keyword evidence="2" id="KW-1003">Cell membrane</keyword>
<feature type="transmembrane region" description="Helical" evidence="6">
    <location>
        <begin position="122"/>
        <end position="141"/>
    </location>
</feature>
<keyword evidence="8" id="KW-1185">Reference proteome</keyword>
<evidence type="ECO:0000256" key="2">
    <source>
        <dbReference type="ARBA" id="ARBA00022475"/>
    </source>
</evidence>
<evidence type="ECO:0000256" key="3">
    <source>
        <dbReference type="ARBA" id="ARBA00022692"/>
    </source>
</evidence>
<reference evidence="7 8" key="1">
    <citation type="submission" date="2019-03" db="EMBL/GenBank/DDBJ databases">
        <title>Complete genome sequence of Paenisporosarcina antarctica CGMCC 1.6503T.</title>
        <authorList>
            <person name="Rong J.-C."/>
            <person name="Chi N.-Y."/>
            <person name="Zhang Q.-F."/>
        </authorList>
    </citation>
    <scope>NUCLEOTIDE SEQUENCE [LARGE SCALE GENOMIC DNA]</scope>
    <source>
        <strain evidence="7 8">CGMCC 1.6503</strain>
    </source>
</reference>
<keyword evidence="3 6" id="KW-0812">Transmembrane</keyword>
<evidence type="ECO:0000256" key="5">
    <source>
        <dbReference type="ARBA" id="ARBA00023136"/>
    </source>
</evidence>
<dbReference type="Pfam" id="PF09678">
    <property type="entry name" value="Caa3_CtaG"/>
    <property type="match status" value="1"/>
</dbReference>
<dbReference type="KEGG" id="panc:E2636_10670"/>
<comment type="subcellular location">
    <subcellularLocation>
        <location evidence="1">Cell membrane</location>
        <topology evidence="1">Multi-pass membrane protein</topology>
    </subcellularLocation>
</comment>
<dbReference type="RefSeq" id="WP_134210174.1">
    <property type="nucleotide sequence ID" value="NZ_CP038015.1"/>
</dbReference>
<gene>
    <name evidence="7" type="primary">ctaG</name>
    <name evidence="7" type="ORF">E2636_10670</name>
</gene>
<dbReference type="AlphaFoldDB" id="A0A4P7A134"/>
<keyword evidence="5 6" id="KW-0472">Membrane</keyword>
<feature type="transmembrane region" description="Helical" evidence="6">
    <location>
        <begin position="185"/>
        <end position="205"/>
    </location>
</feature>
<protein>
    <submittedName>
        <fullName evidence="7">Cytochrome c oxidase assembly factor CtaG</fullName>
    </submittedName>
</protein>
<name>A0A4P7A134_9BACL</name>
<feature type="transmembrane region" description="Helical" evidence="6">
    <location>
        <begin position="261"/>
        <end position="279"/>
    </location>
</feature>
<dbReference type="InterPro" id="IPR019108">
    <property type="entry name" value="Caa3_assmbl_CtaG-rel"/>
</dbReference>
<feature type="transmembrane region" description="Helical" evidence="6">
    <location>
        <begin position="12"/>
        <end position="30"/>
    </location>
</feature>
<evidence type="ECO:0000313" key="7">
    <source>
        <dbReference type="EMBL" id="QBP41576.1"/>
    </source>
</evidence>
<evidence type="ECO:0000256" key="4">
    <source>
        <dbReference type="ARBA" id="ARBA00022989"/>
    </source>
</evidence>
<dbReference type="EMBL" id="CP038015">
    <property type="protein sequence ID" value="QBP41576.1"/>
    <property type="molecule type" value="Genomic_DNA"/>
</dbReference>
<feature type="transmembrane region" description="Helical" evidence="6">
    <location>
        <begin position="81"/>
        <end position="102"/>
    </location>
</feature>
<proteinExistence type="predicted"/>